<dbReference type="Proteomes" id="UP000503011">
    <property type="component" value="Chromosome"/>
</dbReference>
<feature type="transmembrane region" description="Helical" evidence="8">
    <location>
        <begin position="113"/>
        <end position="132"/>
    </location>
</feature>
<keyword evidence="3" id="KW-0997">Cell inner membrane</keyword>
<dbReference type="GO" id="GO:0022857">
    <property type="term" value="F:transmembrane transporter activity"/>
    <property type="evidence" value="ECO:0007669"/>
    <property type="project" value="TreeGrafter"/>
</dbReference>
<evidence type="ECO:0000313" key="11">
    <source>
        <dbReference type="Proteomes" id="UP000503011"/>
    </source>
</evidence>
<keyword evidence="4 8" id="KW-0812">Transmembrane</keyword>
<reference evidence="10 11" key="2">
    <citation type="submission" date="2020-03" db="EMBL/GenBank/DDBJ databases">
        <authorList>
            <person name="Ichikawa N."/>
            <person name="Kimura A."/>
            <person name="Kitahashi Y."/>
            <person name="Uohara A."/>
        </authorList>
    </citation>
    <scope>NUCLEOTIDE SEQUENCE [LARGE SCALE GENOMIC DNA]</scope>
    <source>
        <strain evidence="10 11">NBRC 105367</strain>
    </source>
</reference>
<reference evidence="10 11" key="1">
    <citation type="submission" date="2020-03" db="EMBL/GenBank/DDBJ databases">
        <title>Whole genome shotgun sequence of Phytohabitans suffuscus NBRC 105367.</title>
        <authorList>
            <person name="Komaki H."/>
            <person name="Tamura T."/>
        </authorList>
    </citation>
    <scope>NUCLEOTIDE SEQUENCE [LARGE SCALE GENOMIC DNA]</scope>
    <source>
        <strain evidence="10 11">NBRC 105367</strain>
    </source>
</reference>
<feature type="transmembrane region" description="Helical" evidence="8">
    <location>
        <begin position="63"/>
        <end position="92"/>
    </location>
</feature>
<dbReference type="PANTHER" id="PTHR33362:SF5">
    <property type="entry name" value="C4-DICARBOXYLATE TRAP TRANSPORTER LARGE PERMEASE PROTEIN DCTM"/>
    <property type="match status" value="1"/>
</dbReference>
<feature type="region of interest" description="Disordered" evidence="7">
    <location>
        <begin position="280"/>
        <end position="332"/>
    </location>
</feature>
<evidence type="ECO:0000256" key="4">
    <source>
        <dbReference type="ARBA" id="ARBA00022692"/>
    </source>
</evidence>
<sequence length="332" mass="34027">MSSQIQAPDLVLDEAPARAGGAPPRRHERTGAIVYGSIWVSTLVVAGFILWGDLDRATVGVLVLVLMLQLLAVNVPIGLAMVMASVVGFYALGGTRVVVSSLTSQPFDAVASWSLSVVPLFIFLGMVIWRGGLADSAYEATRQWFGKVPGGLAVASNLAGAGLSAGTGSTIGTAYALGRMALPQMFRAGYDTKLATGVIAMAGTLGQIIPPSILLVVYAGIAETPVGPQLLAGIVPGLLLALGYALLVVVRAALKPGLAPRPDLSDVNWGSRLRSAAKILPSASSSSSSSAACTSGSSPPPSPRPSASWRRSWSAGSRGAAPGSSPARWARW</sequence>
<evidence type="ECO:0000259" key="9">
    <source>
        <dbReference type="Pfam" id="PF06808"/>
    </source>
</evidence>
<evidence type="ECO:0000256" key="3">
    <source>
        <dbReference type="ARBA" id="ARBA00022519"/>
    </source>
</evidence>
<evidence type="ECO:0000256" key="5">
    <source>
        <dbReference type="ARBA" id="ARBA00022989"/>
    </source>
</evidence>
<dbReference type="EMBL" id="AP022871">
    <property type="protein sequence ID" value="BCB89872.1"/>
    <property type="molecule type" value="Genomic_DNA"/>
</dbReference>
<feature type="transmembrane region" description="Helical" evidence="8">
    <location>
        <begin position="32"/>
        <end position="51"/>
    </location>
</feature>
<dbReference type="AlphaFoldDB" id="A0A6F8YUS7"/>
<evidence type="ECO:0000313" key="10">
    <source>
        <dbReference type="EMBL" id="BCB89872.1"/>
    </source>
</evidence>
<feature type="compositionally biased region" description="Low complexity" evidence="7">
    <location>
        <begin position="281"/>
        <end position="297"/>
    </location>
</feature>
<dbReference type="GO" id="GO:0005886">
    <property type="term" value="C:plasma membrane"/>
    <property type="evidence" value="ECO:0007669"/>
    <property type="project" value="UniProtKB-SubCell"/>
</dbReference>
<dbReference type="InterPro" id="IPR004681">
    <property type="entry name" value="TRAP_DctM"/>
</dbReference>
<keyword evidence="5 8" id="KW-1133">Transmembrane helix</keyword>
<keyword evidence="2" id="KW-1003">Cell membrane</keyword>
<evidence type="ECO:0000256" key="7">
    <source>
        <dbReference type="SAM" id="MobiDB-lite"/>
    </source>
</evidence>
<protein>
    <recommendedName>
        <fullName evidence="9">TRAP C4-dicarboxylate transport system permease DctM subunit domain-containing protein</fullName>
    </recommendedName>
</protein>
<comment type="subcellular location">
    <subcellularLocation>
        <location evidence="1">Cell inner membrane</location>
        <topology evidence="1">Multi-pass membrane protein</topology>
    </subcellularLocation>
</comment>
<keyword evidence="6 8" id="KW-0472">Membrane</keyword>
<proteinExistence type="predicted"/>
<keyword evidence="11" id="KW-1185">Reference proteome</keyword>
<accession>A0A6F8YUS7</accession>
<dbReference type="PANTHER" id="PTHR33362">
    <property type="entry name" value="SIALIC ACID TRAP TRANSPORTER PERMEASE PROTEIN SIAT-RELATED"/>
    <property type="match status" value="1"/>
</dbReference>
<evidence type="ECO:0000256" key="2">
    <source>
        <dbReference type="ARBA" id="ARBA00022475"/>
    </source>
</evidence>
<organism evidence="10 11">
    <name type="scientific">Phytohabitans suffuscus</name>
    <dbReference type="NCBI Taxonomy" id="624315"/>
    <lineage>
        <taxon>Bacteria</taxon>
        <taxon>Bacillati</taxon>
        <taxon>Actinomycetota</taxon>
        <taxon>Actinomycetes</taxon>
        <taxon>Micromonosporales</taxon>
        <taxon>Micromonosporaceae</taxon>
    </lineage>
</organism>
<gene>
    <name evidence="10" type="ORF">Psuf_071850</name>
</gene>
<feature type="transmembrane region" description="Helical" evidence="8">
    <location>
        <begin position="233"/>
        <end position="254"/>
    </location>
</feature>
<feature type="transmembrane region" description="Helical" evidence="8">
    <location>
        <begin position="198"/>
        <end position="221"/>
    </location>
</feature>
<feature type="domain" description="TRAP C4-dicarboxylate transport system permease DctM subunit" evidence="9">
    <location>
        <begin position="64"/>
        <end position="275"/>
    </location>
</feature>
<name>A0A6F8YUS7_9ACTN</name>
<evidence type="ECO:0000256" key="8">
    <source>
        <dbReference type="SAM" id="Phobius"/>
    </source>
</evidence>
<evidence type="ECO:0000256" key="1">
    <source>
        <dbReference type="ARBA" id="ARBA00004429"/>
    </source>
</evidence>
<dbReference type="InterPro" id="IPR010656">
    <property type="entry name" value="DctM"/>
</dbReference>
<feature type="compositionally biased region" description="Low complexity" evidence="7">
    <location>
        <begin position="305"/>
        <end position="332"/>
    </location>
</feature>
<evidence type="ECO:0000256" key="6">
    <source>
        <dbReference type="ARBA" id="ARBA00023136"/>
    </source>
</evidence>
<dbReference type="Pfam" id="PF06808">
    <property type="entry name" value="DctM"/>
    <property type="match status" value="1"/>
</dbReference>
<dbReference type="KEGG" id="psuu:Psuf_071850"/>
<feature type="transmembrane region" description="Helical" evidence="8">
    <location>
        <begin position="152"/>
        <end position="177"/>
    </location>
</feature>